<evidence type="ECO:0000256" key="1">
    <source>
        <dbReference type="SAM" id="MobiDB-lite"/>
    </source>
</evidence>
<evidence type="ECO:0000313" key="3">
    <source>
        <dbReference type="Proteomes" id="UP000499080"/>
    </source>
</evidence>
<reference evidence="2 3" key="1">
    <citation type="journal article" date="2019" name="Sci. Rep.">
        <title>Orb-weaving spider Araneus ventricosus genome elucidates the spidroin gene catalogue.</title>
        <authorList>
            <person name="Kono N."/>
            <person name="Nakamura H."/>
            <person name="Ohtoshi R."/>
            <person name="Moran D.A.P."/>
            <person name="Shinohara A."/>
            <person name="Yoshida Y."/>
            <person name="Fujiwara M."/>
            <person name="Mori M."/>
            <person name="Tomita M."/>
            <person name="Arakawa K."/>
        </authorList>
    </citation>
    <scope>NUCLEOTIDE SEQUENCE [LARGE SCALE GENOMIC DNA]</scope>
</reference>
<evidence type="ECO:0000313" key="2">
    <source>
        <dbReference type="EMBL" id="GBL72836.1"/>
    </source>
</evidence>
<dbReference type="AlphaFoldDB" id="A0A4Y2A0K5"/>
<organism evidence="2 3">
    <name type="scientific">Araneus ventricosus</name>
    <name type="common">Orbweaver spider</name>
    <name type="synonym">Epeira ventricosa</name>
    <dbReference type="NCBI Taxonomy" id="182803"/>
    <lineage>
        <taxon>Eukaryota</taxon>
        <taxon>Metazoa</taxon>
        <taxon>Ecdysozoa</taxon>
        <taxon>Arthropoda</taxon>
        <taxon>Chelicerata</taxon>
        <taxon>Arachnida</taxon>
        <taxon>Araneae</taxon>
        <taxon>Araneomorphae</taxon>
        <taxon>Entelegynae</taxon>
        <taxon>Araneoidea</taxon>
        <taxon>Araneidae</taxon>
        <taxon>Araneus</taxon>
    </lineage>
</organism>
<comment type="caution">
    <text evidence="2">The sequence shown here is derived from an EMBL/GenBank/DDBJ whole genome shotgun (WGS) entry which is preliminary data.</text>
</comment>
<dbReference type="Proteomes" id="UP000499080">
    <property type="component" value="Unassembled WGS sequence"/>
</dbReference>
<keyword evidence="3" id="KW-1185">Reference proteome</keyword>
<dbReference type="EMBL" id="BGPR01000002">
    <property type="protein sequence ID" value="GBL72836.1"/>
    <property type="molecule type" value="Genomic_DNA"/>
</dbReference>
<name>A0A4Y2A0K5_ARAVE</name>
<feature type="region of interest" description="Disordered" evidence="1">
    <location>
        <begin position="8"/>
        <end position="31"/>
    </location>
</feature>
<protein>
    <submittedName>
        <fullName evidence="2">Uncharacterized protein</fullName>
    </submittedName>
</protein>
<proteinExistence type="predicted"/>
<sequence length="105" mass="12670">MIVVYFDRTDSSSLRHQPQKEMPPIDSGKGKPRRIFTDVVLTPKLPGRRCKQITHRIFLESTFFHAYTRYFRQFVKIFLFPLGNLPHEDFAFFQYEPTWKSEKKR</sequence>
<accession>A0A4Y2A0K5</accession>
<gene>
    <name evidence="2" type="ORF">AVEN_128039_1</name>
</gene>